<dbReference type="GO" id="GO:0051301">
    <property type="term" value="P:cell division"/>
    <property type="evidence" value="ECO:0007669"/>
    <property type="project" value="UniProtKB-KW"/>
</dbReference>
<dbReference type="PROSITE" id="PS50294">
    <property type="entry name" value="WD_REPEATS_REGION"/>
    <property type="match status" value="2"/>
</dbReference>
<evidence type="ECO:0000256" key="11">
    <source>
        <dbReference type="HAMAP-Rule" id="MF_03141"/>
    </source>
</evidence>
<feature type="repeat" description="WD" evidence="12">
    <location>
        <begin position="437"/>
        <end position="450"/>
    </location>
</feature>
<keyword evidence="3 12" id="KW-0853">WD repeat</keyword>
<keyword evidence="7 11" id="KW-0498">Mitosis</keyword>
<evidence type="ECO:0000256" key="6">
    <source>
        <dbReference type="ARBA" id="ARBA00022737"/>
    </source>
</evidence>
<dbReference type="PANTHER" id="PTHR19848:SF8">
    <property type="entry name" value="F-BOX AND WD REPEAT DOMAIN CONTAINING 7"/>
    <property type="match status" value="1"/>
</dbReference>
<dbReference type="Gene3D" id="2.130.10.10">
    <property type="entry name" value="YVTN repeat-like/Quinoprotein amine dehydrogenase"/>
    <property type="match status" value="1"/>
</dbReference>
<dbReference type="Pfam" id="PF00400">
    <property type="entry name" value="WD40"/>
    <property type="match status" value="6"/>
</dbReference>
<dbReference type="InterPro" id="IPR020472">
    <property type="entry name" value="WD40_PAC1"/>
</dbReference>
<evidence type="ECO:0000256" key="4">
    <source>
        <dbReference type="ARBA" id="ARBA00022618"/>
    </source>
</evidence>
<feature type="repeat" description="WD" evidence="12">
    <location>
        <begin position="233"/>
        <end position="263"/>
    </location>
</feature>
<dbReference type="SUPFAM" id="SSF109925">
    <property type="entry name" value="Lissencephaly-1 protein (Lis-1, PAF-AH alpha) N-terminal domain"/>
    <property type="match status" value="1"/>
</dbReference>
<dbReference type="EMBL" id="JAEUBF010000443">
    <property type="protein sequence ID" value="KAH3678389.1"/>
    <property type="molecule type" value="Genomic_DNA"/>
</dbReference>
<keyword evidence="5 11" id="KW-0493">Microtubule</keyword>
<dbReference type="Proteomes" id="UP000769528">
    <property type="component" value="Unassembled WGS sequence"/>
</dbReference>
<dbReference type="InterPro" id="IPR017252">
    <property type="entry name" value="Dynein_regulator_LIS1"/>
</dbReference>
<reference evidence="13" key="2">
    <citation type="submission" date="2021-01" db="EMBL/GenBank/DDBJ databases">
        <authorList>
            <person name="Schikora-Tamarit M.A."/>
        </authorList>
    </citation>
    <scope>NUCLEOTIDE SEQUENCE</scope>
    <source>
        <strain evidence="13">CBS6341</strain>
    </source>
</reference>
<name>A0A9P8PW71_9ASCO</name>
<dbReference type="SUPFAM" id="SSF50978">
    <property type="entry name" value="WD40 repeat-like"/>
    <property type="match status" value="1"/>
</dbReference>
<dbReference type="CDD" id="cd00200">
    <property type="entry name" value="WD40"/>
    <property type="match status" value="1"/>
</dbReference>
<gene>
    <name evidence="11" type="primary">PAC1</name>
    <name evidence="11" type="synonym">LIS1</name>
    <name evidence="13" type="ORF">WICMUC_001406</name>
</gene>
<dbReference type="OrthoDB" id="10264588at2759"/>
<dbReference type="PROSITE" id="PS00678">
    <property type="entry name" value="WD_REPEATS_1"/>
    <property type="match status" value="3"/>
</dbReference>
<evidence type="ECO:0000256" key="7">
    <source>
        <dbReference type="ARBA" id="ARBA00022776"/>
    </source>
</evidence>
<dbReference type="AlphaFoldDB" id="A0A9P8PW71"/>
<feature type="repeat" description="WD" evidence="12">
    <location>
        <begin position="100"/>
        <end position="132"/>
    </location>
</feature>
<keyword evidence="2 11" id="KW-0963">Cytoplasm</keyword>
<dbReference type="GO" id="GO:0005737">
    <property type="term" value="C:cytoplasm"/>
    <property type="evidence" value="ECO:0007669"/>
    <property type="project" value="UniProtKB-UniRule"/>
</dbReference>
<evidence type="ECO:0000256" key="2">
    <source>
        <dbReference type="ARBA" id="ARBA00022490"/>
    </source>
</evidence>
<accession>A0A9P8PW71</accession>
<sequence>MSLLSIKQTEDLNNSILNYLKPLISPSVLSNLQSELQISSIKDDNELLVKKWNAILRLQKKVVDLEQKLELSTKQITAKLLNEDSSLTKFYWIPSRLKKTLNNNSVVTSTDIHPKLPFIVNAGSDGTFTIWNYLDLTQPQSTTQAHPKQINDLAISPKPLEFNENSHVLVTASSDLFVKVWDLKTLKLIRTLTGHEHVVSSIVFRNEAQIFTASRDMTIKLWDLKLGWCLKTFKGHSDWVRTIDINETFEFLLSGSNDQSVRLSHGESGTGLGLLLGHNQVVETVKFVPSISNAYLDILNPSTVNNEIYTKLGYKYAVTGGRDDVIRFWLLPVPILRPHNHPLPSSNPQGICIQELIGHKSWIKDLAFHPNGKVLFSCSDDKSIRLWNIETMTCISTLEAHTGFINSISIAPPVWEIGEDKQTKDEQKINENMRTIFISGSTDQTVKVWE</sequence>
<keyword evidence="14" id="KW-1185">Reference proteome</keyword>
<evidence type="ECO:0000256" key="3">
    <source>
        <dbReference type="ARBA" id="ARBA00022574"/>
    </source>
</evidence>
<evidence type="ECO:0000256" key="1">
    <source>
        <dbReference type="ARBA" id="ARBA00022448"/>
    </source>
</evidence>
<comment type="function">
    <text evidence="11">Positively regulates the activity of the minus-end directed microtubule motor protein dynein. Plays a central role in positioning the mitotic spindle at the bud neck during cell division. Targets cytoplasmic dynein to microtubule plus ends, thereby promoting dynein-mediated microtubule sliding along the bud cortex and consequently the movement of the mitotic spindle to the bud neck.</text>
</comment>
<evidence type="ECO:0000256" key="8">
    <source>
        <dbReference type="ARBA" id="ARBA00023054"/>
    </source>
</evidence>
<dbReference type="InterPro" id="IPR015943">
    <property type="entry name" value="WD40/YVTN_repeat-like_dom_sf"/>
</dbReference>
<dbReference type="HAMAP" id="MF_03141">
    <property type="entry name" value="lis1"/>
    <property type="match status" value="1"/>
</dbReference>
<reference evidence="13" key="1">
    <citation type="journal article" date="2021" name="Open Biol.">
        <title>Shared evolutionary footprints suggest mitochondrial oxidative damage underlies multiple complex I losses in fungi.</title>
        <authorList>
            <person name="Schikora-Tamarit M.A."/>
            <person name="Marcet-Houben M."/>
            <person name="Nosek J."/>
            <person name="Gabaldon T."/>
        </authorList>
    </citation>
    <scope>NUCLEOTIDE SEQUENCE</scope>
    <source>
        <strain evidence="13">CBS6341</strain>
    </source>
</reference>
<dbReference type="PROSITE" id="PS50082">
    <property type="entry name" value="WD_REPEATS_2"/>
    <property type="match status" value="6"/>
</dbReference>
<feature type="repeat" description="WD" evidence="12">
    <location>
        <begin position="160"/>
        <end position="191"/>
    </location>
</feature>
<dbReference type="InterPro" id="IPR001680">
    <property type="entry name" value="WD40_rpt"/>
</dbReference>
<dbReference type="InterPro" id="IPR036322">
    <property type="entry name" value="WD40_repeat_dom_sf"/>
</dbReference>
<dbReference type="PRINTS" id="PR00320">
    <property type="entry name" value="GPROTEINBRPT"/>
</dbReference>
<evidence type="ECO:0000256" key="10">
    <source>
        <dbReference type="ARBA" id="ARBA00023306"/>
    </source>
</evidence>
<dbReference type="GO" id="GO:0005875">
    <property type="term" value="C:microtubule associated complex"/>
    <property type="evidence" value="ECO:0007669"/>
    <property type="project" value="UniProtKB-UniRule"/>
</dbReference>
<protein>
    <recommendedName>
        <fullName evidence="11">Nuclear distribution protein PAC1</fullName>
    </recommendedName>
    <alternativeName>
        <fullName evidence="11">Lissencephaly-1 homolog</fullName>
        <shortName evidence="11">LIS-1</shortName>
    </alternativeName>
    <alternativeName>
        <fullName evidence="11">nudF homolog</fullName>
    </alternativeName>
</protein>
<evidence type="ECO:0000313" key="14">
    <source>
        <dbReference type="Proteomes" id="UP000769528"/>
    </source>
</evidence>
<dbReference type="InterPro" id="IPR019775">
    <property type="entry name" value="WD40_repeat_CS"/>
</dbReference>
<dbReference type="GO" id="GO:0000922">
    <property type="term" value="C:spindle pole"/>
    <property type="evidence" value="ECO:0007669"/>
    <property type="project" value="UniProtKB-SubCell"/>
</dbReference>
<proteinExistence type="inferred from homology"/>
<comment type="similarity">
    <text evidence="11">Belongs to the WD repeat LIS1/nudF family.</text>
</comment>
<keyword evidence="8 11" id="KW-0175">Coiled coil</keyword>
<keyword evidence="9 11" id="KW-0206">Cytoskeleton</keyword>
<evidence type="ECO:0000256" key="12">
    <source>
        <dbReference type="PROSITE-ProRule" id="PRU00221"/>
    </source>
</evidence>
<evidence type="ECO:0000313" key="13">
    <source>
        <dbReference type="EMBL" id="KAH3678389.1"/>
    </source>
</evidence>
<dbReference type="GO" id="GO:0051012">
    <property type="term" value="P:microtubule sliding"/>
    <property type="evidence" value="ECO:0007669"/>
    <property type="project" value="UniProtKB-UniRule"/>
</dbReference>
<dbReference type="GO" id="GO:0000132">
    <property type="term" value="P:establishment of mitotic spindle orientation"/>
    <property type="evidence" value="ECO:0007669"/>
    <property type="project" value="UniProtKB-UniRule"/>
</dbReference>
<organism evidence="13 14">
    <name type="scientific">Wickerhamomyces mucosus</name>
    <dbReference type="NCBI Taxonomy" id="1378264"/>
    <lineage>
        <taxon>Eukaryota</taxon>
        <taxon>Fungi</taxon>
        <taxon>Dikarya</taxon>
        <taxon>Ascomycota</taxon>
        <taxon>Saccharomycotina</taxon>
        <taxon>Saccharomycetes</taxon>
        <taxon>Phaffomycetales</taxon>
        <taxon>Wickerhamomycetaceae</taxon>
        <taxon>Wickerhamomyces</taxon>
    </lineage>
</organism>
<dbReference type="InterPro" id="IPR037190">
    <property type="entry name" value="LIS1_N"/>
</dbReference>
<evidence type="ECO:0000256" key="5">
    <source>
        <dbReference type="ARBA" id="ARBA00022701"/>
    </source>
</evidence>
<comment type="subcellular location">
    <subcellularLocation>
        <location evidence="11">Cytoplasm</location>
        <location evidence="11">Cytoskeleton</location>
    </subcellularLocation>
    <subcellularLocation>
        <location evidence="11">Cytoplasm</location>
        <location evidence="11">Cytoskeleton</location>
        <location evidence="11">Spindle pole</location>
    </subcellularLocation>
    <text evidence="11">Localizes to the plus ends of microtubules and the mitotic spindle poles.</text>
</comment>
<comment type="subunit">
    <text evidence="11">Self-associates. Interacts with NDL1 and dynein.</text>
</comment>
<keyword evidence="1 11" id="KW-0813">Transport</keyword>
<keyword evidence="6" id="KW-0677">Repeat</keyword>
<evidence type="ECO:0000256" key="9">
    <source>
        <dbReference type="ARBA" id="ARBA00023212"/>
    </source>
</evidence>
<keyword evidence="4 11" id="KW-0132">Cell division</keyword>
<dbReference type="SMART" id="SM00320">
    <property type="entry name" value="WD40"/>
    <property type="match status" value="7"/>
</dbReference>
<feature type="repeat" description="WD" evidence="12">
    <location>
        <begin position="192"/>
        <end position="232"/>
    </location>
</feature>
<dbReference type="GO" id="GO:0070840">
    <property type="term" value="F:dynein complex binding"/>
    <property type="evidence" value="ECO:0007669"/>
    <property type="project" value="UniProtKB-UniRule"/>
</dbReference>
<feature type="repeat" description="WD" evidence="12">
    <location>
        <begin position="356"/>
        <end position="397"/>
    </location>
</feature>
<dbReference type="PANTHER" id="PTHR19848">
    <property type="entry name" value="WD40 REPEAT PROTEIN"/>
    <property type="match status" value="1"/>
</dbReference>
<comment type="caution">
    <text evidence="13">The sequence shown here is derived from an EMBL/GenBank/DDBJ whole genome shotgun (WGS) entry which is preliminary data.</text>
</comment>
<keyword evidence="10 11" id="KW-0131">Cell cycle</keyword>
<dbReference type="Gene3D" id="1.20.960.30">
    <property type="match status" value="1"/>
</dbReference>
<dbReference type="GO" id="GO:0005874">
    <property type="term" value="C:microtubule"/>
    <property type="evidence" value="ECO:0007669"/>
    <property type="project" value="UniProtKB-KW"/>
</dbReference>